<keyword evidence="2" id="KW-1185">Reference proteome</keyword>
<proteinExistence type="predicted"/>
<organism evidence="1 2">
    <name type="scientific">Sphingobacterium chuzhouense</name>
    <dbReference type="NCBI Taxonomy" id="1742264"/>
    <lineage>
        <taxon>Bacteria</taxon>
        <taxon>Pseudomonadati</taxon>
        <taxon>Bacteroidota</taxon>
        <taxon>Sphingobacteriia</taxon>
        <taxon>Sphingobacteriales</taxon>
        <taxon>Sphingobacteriaceae</taxon>
        <taxon>Sphingobacterium</taxon>
    </lineage>
</organism>
<reference evidence="1 2" key="1">
    <citation type="submission" date="2020-08" db="EMBL/GenBank/DDBJ databases">
        <title>Sphingobacterium sp. DN00404 isolated from aquaculture water.</title>
        <authorList>
            <person name="Zhang M."/>
        </authorList>
    </citation>
    <scope>NUCLEOTIDE SEQUENCE [LARGE SCALE GENOMIC DNA]</scope>
    <source>
        <strain evidence="1 2">KCTC 42746</strain>
    </source>
</reference>
<protein>
    <submittedName>
        <fullName evidence="1">DUF3820 family protein</fullName>
    </submittedName>
</protein>
<sequence>MKDQGAKNKDENLLKPEILIELANTKMPFGKYQGWLLCNLPEPYLNWFHQKGFPKGKLGMQLATLYEIKLNGLEYLLKPLTKK</sequence>
<gene>
    <name evidence="1" type="ORF">H8B21_04335</name>
</gene>
<evidence type="ECO:0000313" key="1">
    <source>
        <dbReference type="EMBL" id="MBD1420796.1"/>
    </source>
</evidence>
<dbReference type="Pfam" id="PF12843">
    <property type="entry name" value="QSregVF_b"/>
    <property type="match status" value="1"/>
</dbReference>
<dbReference type="RefSeq" id="WP_190312536.1">
    <property type="nucleotide sequence ID" value="NZ_JACNYL010000001.1"/>
</dbReference>
<evidence type="ECO:0000313" key="2">
    <source>
        <dbReference type="Proteomes" id="UP000651112"/>
    </source>
</evidence>
<comment type="caution">
    <text evidence="1">The sequence shown here is derived from an EMBL/GenBank/DDBJ whole genome shotgun (WGS) entry which is preliminary data.</text>
</comment>
<dbReference type="Proteomes" id="UP000651112">
    <property type="component" value="Unassembled WGS sequence"/>
</dbReference>
<accession>A0ABR7XNP8</accession>
<name>A0ABR7XNP8_9SPHI</name>
<dbReference type="EMBL" id="JACNYL010000001">
    <property type="protein sequence ID" value="MBD1420796.1"/>
    <property type="molecule type" value="Genomic_DNA"/>
</dbReference>
<dbReference type="InterPro" id="IPR024530">
    <property type="entry name" value="QSregVF_b"/>
</dbReference>